<dbReference type="InterPro" id="IPR022496">
    <property type="entry name" value="T6A_TsaB"/>
</dbReference>
<dbReference type="PRINTS" id="PR00789">
    <property type="entry name" value="OSIALOPTASE"/>
</dbReference>
<proteinExistence type="predicted"/>
<reference evidence="9" key="1">
    <citation type="submission" date="2018-06" db="EMBL/GenBank/DDBJ databases">
        <authorList>
            <person name="Zhirakovskaya E."/>
        </authorList>
    </citation>
    <scope>NUCLEOTIDE SEQUENCE</scope>
</reference>
<dbReference type="PANTHER" id="PTHR11735:SF11">
    <property type="entry name" value="TRNA THREONYLCARBAMOYLADENOSINE BIOSYNTHESIS PROTEIN TSAB"/>
    <property type="match status" value="1"/>
</dbReference>
<dbReference type="Pfam" id="PF00814">
    <property type="entry name" value="TsaD"/>
    <property type="match status" value="1"/>
</dbReference>
<dbReference type="InterPro" id="IPR000905">
    <property type="entry name" value="Gcp-like_dom"/>
</dbReference>
<accession>A0A3B0TRM4</accession>
<dbReference type="Gene3D" id="3.30.420.200">
    <property type="match status" value="1"/>
</dbReference>
<evidence type="ECO:0000256" key="1">
    <source>
        <dbReference type="ARBA" id="ARBA00012156"/>
    </source>
</evidence>
<dbReference type="EMBL" id="UOEQ01000338">
    <property type="protein sequence ID" value="VAW21275.1"/>
    <property type="molecule type" value="Genomic_DNA"/>
</dbReference>
<organism evidence="9">
    <name type="scientific">hydrothermal vent metagenome</name>
    <dbReference type="NCBI Taxonomy" id="652676"/>
    <lineage>
        <taxon>unclassified sequences</taxon>
        <taxon>metagenomes</taxon>
        <taxon>ecological metagenomes</taxon>
    </lineage>
</organism>
<dbReference type="NCBIfam" id="TIGR03725">
    <property type="entry name" value="T6A_YeaZ"/>
    <property type="match status" value="1"/>
</dbReference>
<feature type="region of interest" description="Disordered" evidence="7">
    <location>
        <begin position="185"/>
        <end position="204"/>
    </location>
</feature>
<keyword evidence="2" id="KW-0808">Transferase</keyword>
<evidence type="ECO:0000256" key="5">
    <source>
        <dbReference type="ARBA" id="ARBA00023315"/>
    </source>
</evidence>
<dbReference type="Gene3D" id="3.30.420.40">
    <property type="match status" value="1"/>
</dbReference>
<dbReference type="GO" id="GO:0046872">
    <property type="term" value="F:metal ion binding"/>
    <property type="evidence" value="ECO:0007669"/>
    <property type="project" value="UniProtKB-KW"/>
</dbReference>
<evidence type="ECO:0000256" key="4">
    <source>
        <dbReference type="ARBA" id="ARBA00022723"/>
    </source>
</evidence>
<protein>
    <recommendedName>
        <fullName evidence="1">N(6)-L-threonylcarbamoyladenine synthase</fullName>
        <ecNumber evidence="1">2.3.1.234</ecNumber>
    </recommendedName>
</protein>
<dbReference type="GO" id="GO:0002949">
    <property type="term" value="P:tRNA threonylcarbamoyladenosine modification"/>
    <property type="evidence" value="ECO:0007669"/>
    <property type="project" value="InterPro"/>
</dbReference>
<dbReference type="EC" id="2.3.1.234" evidence="1"/>
<dbReference type="AlphaFoldDB" id="A0A3B0TRM4"/>
<dbReference type="GO" id="GO:0005829">
    <property type="term" value="C:cytosol"/>
    <property type="evidence" value="ECO:0007669"/>
    <property type="project" value="TreeGrafter"/>
</dbReference>
<evidence type="ECO:0000259" key="8">
    <source>
        <dbReference type="Pfam" id="PF00814"/>
    </source>
</evidence>
<sequence length="204" mass="22536">MSKNAVLAIDTSGTHLQLCLKTNGENHLFSQSMPRGHAEVMFDKIAELLQQNYIKYADICKIGVTVGPGSFTGLRVGIAAARGLALSLKIPVIGIPNLFALSMNQSSGNQNPFYIIVDARRDQFYVQQFAHAQSPLTEPLLLEHDEVELLRSNPKNKIYSDAKIDIMQLCDFTVDADPKIFPPRPTYIRPADAKPQSKGKIAKI</sequence>
<evidence type="ECO:0000256" key="2">
    <source>
        <dbReference type="ARBA" id="ARBA00022679"/>
    </source>
</evidence>
<comment type="catalytic activity">
    <reaction evidence="6">
        <text>L-threonylcarbamoyladenylate + adenosine(37) in tRNA = N(6)-L-threonylcarbamoyladenosine(37) in tRNA + AMP + H(+)</text>
        <dbReference type="Rhea" id="RHEA:37059"/>
        <dbReference type="Rhea" id="RHEA-COMP:10162"/>
        <dbReference type="Rhea" id="RHEA-COMP:10163"/>
        <dbReference type="ChEBI" id="CHEBI:15378"/>
        <dbReference type="ChEBI" id="CHEBI:73682"/>
        <dbReference type="ChEBI" id="CHEBI:74411"/>
        <dbReference type="ChEBI" id="CHEBI:74418"/>
        <dbReference type="ChEBI" id="CHEBI:456215"/>
        <dbReference type="EC" id="2.3.1.234"/>
    </reaction>
</comment>
<evidence type="ECO:0000313" key="9">
    <source>
        <dbReference type="EMBL" id="VAW21275.1"/>
    </source>
</evidence>
<evidence type="ECO:0000256" key="3">
    <source>
        <dbReference type="ARBA" id="ARBA00022694"/>
    </source>
</evidence>
<dbReference type="InterPro" id="IPR043129">
    <property type="entry name" value="ATPase_NBD"/>
</dbReference>
<dbReference type="InterPro" id="IPR017861">
    <property type="entry name" value="KAE1/TsaD"/>
</dbReference>
<keyword evidence="5" id="KW-0012">Acyltransferase</keyword>
<name>A0A3B0TRM4_9ZZZZ</name>
<feature type="domain" description="Gcp-like" evidence="8">
    <location>
        <begin position="35"/>
        <end position="134"/>
    </location>
</feature>
<dbReference type="PANTHER" id="PTHR11735">
    <property type="entry name" value="TRNA N6-ADENOSINE THREONYLCARBAMOYLTRANSFERASE"/>
    <property type="match status" value="1"/>
</dbReference>
<gene>
    <name evidence="9" type="ORF">MNBD_ALPHA11-1464</name>
</gene>
<keyword evidence="4" id="KW-0479">Metal-binding</keyword>
<keyword evidence="3" id="KW-0819">tRNA processing</keyword>
<evidence type="ECO:0000256" key="6">
    <source>
        <dbReference type="ARBA" id="ARBA00048117"/>
    </source>
</evidence>
<dbReference type="SUPFAM" id="SSF53067">
    <property type="entry name" value="Actin-like ATPase domain"/>
    <property type="match status" value="1"/>
</dbReference>
<dbReference type="GO" id="GO:0061711">
    <property type="term" value="F:tRNA N(6)-L-threonylcarbamoyladenine synthase activity"/>
    <property type="evidence" value="ECO:0007669"/>
    <property type="project" value="UniProtKB-EC"/>
</dbReference>
<evidence type="ECO:0000256" key="7">
    <source>
        <dbReference type="SAM" id="MobiDB-lite"/>
    </source>
</evidence>